<dbReference type="GO" id="GO:0016020">
    <property type="term" value="C:membrane"/>
    <property type="evidence" value="ECO:0007669"/>
    <property type="project" value="UniProtKB-SubCell"/>
</dbReference>
<comment type="subcellular location">
    <subcellularLocation>
        <location evidence="1">Membrane</location>
        <topology evidence="1">Multi-pass membrane protein</topology>
    </subcellularLocation>
</comment>
<dbReference type="EMBL" id="FP565575">
    <property type="protein sequence ID" value="CBE68728.1"/>
    <property type="molecule type" value="Genomic_DNA"/>
</dbReference>
<evidence type="ECO:0000313" key="13">
    <source>
        <dbReference type="Proteomes" id="UP000006898"/>
    </source>
</evidence>
<evidence type="ECO:0000256" key="5">
    <source>
        <dbReference type="ARBA" id="ARBA00022723"/>
    </source>
</evidence>
<evidence type="ECO:0000256" key="6">
    <source>
        <dbReference type="ARBA" id="ARBA00022982"/>
    </source>
</evidence>
<dbReference type="SUPFAM" id="SSF81648">
    <property type="entry name" value="a domain/subunit of cytochrome bc1 complex (Ubiquinol-cytochrome c reductase)"/>
    <property type="match status" value="1"/>
</dbReference>
<evidence type="ECO:0000256" key="3">
    <source>
        <dbReference type="ARBA" id="ARBA00022617"/>
    </source>
</evidence>
<gene>
    <name evidence="12" type="ORF">DAMO_1670</name>
</gene>
<dbReference type="InterPro" id="IPR005798">
    <property type="entry name" value="Cyt_b/b6_C"/>
</dbReference>
<evidence type="ECO:0000256" key="2">
    <source>
        <dbReference type="ARBA" id="ARBA00022448"/>
    </source>
</evidence>
<dbReference type="HOGENOM" id="CLU_047703_0_0_0"/>
<reference evidence="12 13" key="1">
    <citation type="journal article" date="2010" name="Nature">
        <title>Nitrite-driven anaerobic methane oxidation by oxygenic bacteria.</title>
        <authorList>
            <person name="Ettwig K.F."/>
            <person name="Butler M.K."/>
            <person name="Le Paslier D."/>
            <person name="Pelletier E."/>
            <person name="Mangenot S."/>
            <person name="Kuypers M.M.M."/>
            <person name="Schreiber F."/>
            <person name="Dutilh B.E."/>
            <person name="Zedelius J."/>
            <person name="de Beer D."/>
            <person name="Gloerich J."/>
            <person name="Wessels H.J.C.T."/>
            <person name="van Allen T."/>
            <person name="Luesken F."/>
            <person name="Wu M."/>
            <person name="van de Pas-Schoonen K.T."/>
            <person name="Op den Camp H.J.M."/>
            <person name="Janssen-Megens E.M."/>
            <person name="Francoijs K-J."/>
            <person name="Stunnenberg H."/>
            <person name="Weissenbach J."/>
            <person name="Jetten M.S.M."/>
            <person name="Strous M."/>
        </authorList>
    </citation>
    <scope>NUCLEOTIDE SEQUENCE [LARGE SCALE GENOMIC DNA]</scope>
</reference>
<keyword evidence="4 10" id="KW-0812">Transmembrane</keyword>
<evidence type="ECO:0000313" key="12">
    <source>
        <dbReference type="EMBL" id="CBE68728.1"/>
    </source>
</evidence>
<dbReference type="STRING" id="671143.DAMO_1670"/>
<keyword evidence="7 10" id="KW-1133">Transmembrane helix</keyword>
<dbReference type="PATRIC" id="fig|671143.5.peg.1475"/>
<dbReference type="GO" id="GO:0009055">
    <property type="term" value="F:electron transfer activity"/>
    <property type="evidence" value="ECO:0007669"/>
    <property type="project" value="InterPro"/>
</dbReference>
<dbReference type="GO" id="GO:0046872">
    <property type="term" value="F:metal ion binding"/>
    <property type="evidence" value="ECO:0007669"/>
    <property type="project" value="UniProtKB-KW"/>
</dbReference>
<dbReference type="InterPro" id="IPR027387">
    <property type="entry name" value="Cytb/b6-like_sf"/>
</dbReference>
<dbReference type="Gene3D" id="1.20.810.10">
    <property type="entry name" value="Cytochrome Bc1 Complex, Chain C"/>
    <property type="match status" value="1"/>
</dbReference>
<feature type="transmembrane region" description="Helical" evidence="10">
    <location>
        <begin position="92"/>
        <end position="109"/>
    </location>
</feature>
<proteinExistence type="predicted"/>
<evidence type="ECO:0000256" key="4">
    <source>
        <dbReference type="ARBA" id="ARBA00022692"/>
    </source>
</evidence>
<feature type="transmembrane region" description="Helical" evidence="10">
    <location>
        <begin position="129"/>
        <end position="152"/>
    </location>
</feature>
<name>D5MG47_METO1</name>
<dbReference type="GO" id="GO:0016491">
    <property type="term" value="F:oxidoreductase activity"/>
    <property type="evidence" value="ECO:0007669"/>
    <property type="project" value="InterPro"/>
</dbReference>
<evidence type="ECO:0000256" key="8">
    <source>
        <dbReference type="ARBA" id="ARBA00023004"/>
    </source>
</evidence>
<feature type="transmembrane region" description="Helical" evidence="10">
    <location>
        <begin position="39"/>
        <end position="56"/>
    </location>
</feature>
<dbReference type="eggNOG" id="COG1290">
    <property type="taxonomic scope" value="Bacteria"/>
</dbReference>
<dbReference type="Pfam" id="PF00032">
    <property type="entry name" value="Cytochrom_B_C"/>
    <property type="match status" value="1"/>
</dbReference>
<feature type="domain" description="Cytochrome b/b6 C-terminal region profile" evidence="11">
    <location>
        <begin position="20"/>
        <end position="146"/>
    </location>
</feature>
<dbReference type="PROSITE" id="PS51003">
    <property type="entry name" value="CYTB_CTER"/>
    <property type="match status" value="1"/>
</dbReference>
<dbReference type="Proteomes" id="UP000006898">
    <property type="component" value="Chromosome"/>
</dbReference>
<dbReference type="AlphaFoldDB" id="D5MG47"/>
<dbReference type="KEGG" id="mox:DAMO_1670"/>
<dbReference type="InterPro" id="IPR036150">
    <property type="entry name" value="Cyt_b/b6_C_sf"/>
</dbReference>
<evidence type="ECO:0000256" key="10">
    <source>
        <dbReference type="SAM" id="Phobius"/>
    </source>
</evidence>
<keyword evidence="5" id="KW-0479">Metal-binding</keyword>
<evidence type="ECO:0000256" key="1">
    <source>
        <dbReference type="ARBA" id="ARBA00004141"/>
    </source>
</evidence>
<organism evidence="12 13">
    <name type="scientific">Methylomirabilis oxygeniifera</name>
    <dbReference type="NCBI Taxonomy" id="671143"/>
    <lineage>
        <taxon>Bacteria</taxon>
        <taxon>Candidatus Methylomirabilota</taxon>
        <taxon>Candidatus Methylomirabilia</taxon>
        <taxon>Candidatus Methylomirabilales</taxon>
        <taxon>Candidatus Methylomirabilaceae</taxon>
        <taxon>Candidatus Methylomirabilis</taxon>
    </lineage>
</organism>
<keyword evidence="9 10" id="KW-0472">Membrane</keyword>
<keyword evidence="2" id="KW-0813">Transport</keyword>
<sequence>MADVKEDTTPKPAAQPAGAKDPVVADRVHVWPYLVRNEFICSIIVMVILTVWAILIDAPLEEAANPTRTPNPSKAPWYFLGLQEMLVYFDPWFAGVVLPSLIIVGLMIIPYVDVNPKGNGYYTFRERPFAILTFLFGFFFLWISLIITGVFFRGPGWNLFWPWETWDPHMVIALTNVDLPAWGPFRWMGNPKIFGVELIGLVLIALYFSTAIVYYFAKRDTSDTIRLLGAVRYGIVAFLFLTMMSLPIKMFLRLAFNIKNVWVTPWFNI</sequence>
<feature type="transmembrane region" description="Helical" evidence="10">
    <location>
        <begin position="229"/>
        <end position="252"/>
    </location>
</feature>
<evidence type="ECO:0000259" key="11">
    <source>
        <dbReference type="PROSITE" id="PS51003"/>
    </source>
</evidence>
<accession>D5MG47</accession>
<protein>
    <recommendedName>
        <fullName evidence="11">Cytochrome b/b6 C-terminal region profile domain-containing protein</fullName>
    </recommendedName>
</protein>
<keyword evidence="8" id="KW-0408">Iron</keyword>
<keyword evidence="6" id="KW-0249">Electron transport</keyword>
<evidence type="ECO:0000256" key="7">
    <source>
        <dbReference type="ARBA" id="ARBA00022989"/>
    </source>
</evidence>
<keyword evidence="3" id="KW-0349">Heme</keyword>
<feature type="transmembrane region" description="Helical" evidence="10">
    <location>
        <begin position="193"/>
        <end position="217"/>
    </location>
</feature>
<evidence type="ECO:0000256" key="9">
    <source>
        <dbReference type="ARBA" id="ARBA00023136"/>
    </source>
</evidence>